<name>A0A2S6MVK8_9HYPH</name>
<dbReference type="InterPro" id="IPR016181">
    <property type="entry name" value="Acyl_CoA_acyltransferase"/>
</dbReference>
<keyword evidence="3" id="KW-1185">Reference proteome</keyword>
<sequence>MSAPKDAGAGRSDFRSKLFPNGYSRSARLLLEPLQASDAYGLIILTNDPLVAHGASTLPQPFTMDDARELIALPHHDGGCFAALRLHEGGEMIGCAGIVAREPEKGDVGDLELGFWLGAPYHGHRYGAEAAQTMLELAQRAFPQARIVVECPRVNGASWRLLQRLGFAPGAGRGNRMNAELLAWRASAEVD</sequence>
<reference evidence="2 3" key="1">
    <citation type="journal article" date="2018" name="Arch. Microbiol.">
        <title>New insights into the metabolic potential of the phototrophic purple bacterium Rhodopila globiformis DSM 161(T) from its draft genome sequence and evidence for a vanadium-dependent nitrogenase.</title>
        <authorList>
            <person name="Imhoff J.F."/>
            <person name="Rahn T."/>
            <person name="Kunzel S."/>
            <person name="Neulinger S.C."/>
        </authorList>
    </citation>
    <scope>NUCLEOTIDE SEQUENCE [LARGE SCALE GENOMIC DNA]</scope>
    <source>
        <strain evidence="2 3">DSM 16996</strain>
    </source>
</reference>
<evidence type="ECO:0000259" key="1">
    <source>
        <dbReference type="Pfam" id="PF13302"/>
    </source>
</evidence>
<protein>
    <recommendedName>
        <fullName evidence="1">N-acetyltransferase domain-containing protein</fullName>
    </recommendedName>
</protein>
<dbReference type="Proteomes" id="UP000239089">
    <property type="component" value="Unassembled WGS sequence"/>
</dbReference>
<gene>
    <name evidence="2" type="ORF">CCR94_22475</name>
</gene>
<dbReference type="RefSeq" id="WP_104510523.1">
    <property type="nucleotide sequence ID" value="NZ_JACIGC010000006.1"/>
</dbReference>
<proteinExistence type="predicted"/>
<accession>A0A2S6MVK8</accession>
<dbReference type="OrthoDB" id="6293260at2"/>
<comment type="caution">
    <text evidence="2">The sequence shown here is derived from an EMBL/GenBank/DDBJ whole genome shotgun (WGS) entry which is preliminary data.</text>
</comment>
<dbReference type="InterPro" id="IPR000182">
    <property type="entry name" value="GNAT_dom"/>
</dbReference>
<feature type="domain" description="N-acetyltransferase" evidence="1">
    <location>
        <begin position="28"/>
        <end position="167"/>
    </location>
</feature>
<dbReference type="Gene3D" id="3.40.630.30">
    <property type="match status" value="1"/>
</dbReference>
<dbReference type="Pfam" id="PF13302">
    <property type="entry name" value="Acetyltransf_3"/>
    <property type="match status" value="1"/>
</dbReference>
<evidence type="ECO:0000313" key="2">
    <source>
        <dbReference type="EMBL" id="PPQ26405.1"/>
    </source>
</evidence>
<dbReference type="PANTHER" id="PTHR43792">
    <property type="entry name" value="GNAT FAMILY, PUTATIVE (AFU_ORTHOLOGUE AFUA_3G00765)-RELATED-RELATED"/>
    <property type="match status" value="1"/>
</dbReference>
<dbReference type="EMBL" id="NHSJ01000134">
    <property type="protein sequence ID" value="PPQ26405.1"/>
    <property type="molecule type" value="Genomic_DNA"/>
</dbReference>
<dbReference type="SUPFAM" id="SSF55729">
    <property type="entry name" value="Acyl-CoA N-acyltransferases (Nat)"/>
    <property type="match status" value="1"/>
</dbReference>
<dbReference type="GO" id="GO:0016747">
    <property type="term" value="F:acyltransferase activity, transferring groups other than amino-acyl groups"/>
    <property type="evidence" value="ECO:0007669"/>
    <property type="project" value="InterPro"/>
</dbReference>
<dbReference type="InterPro" id="IPR051531">
    <property type="entry name" value="N-acetyltransferase"/>
</dbReference>
<organism evidence="2 3">
    <name type="scientific">Rhodoblastus sphagnicola</name>
    <dbReference type="NCBI Taxonomy" id="333368"/>
    <lineage>
        <taxon>Bacteria</taxon>
        <taxon>Pseudomonadati</taxon>
        <taxon>Pseudomonadota</taxon>
        <taxon>Alphaproteobacteria</taxon>
        <taxon>Hyphomicrobiales</taxon>
        <taxon>Rhodoblastaceae</taxon>
        <taxon>Rhodoblastus</taxon>
    </lineage>
</organism>
<dbReference type="AlphaFoldDB" id="A0A2S6MVK8"/>
<evidence type="ECO:0000313" key="3">
    <source>
        <dbReference type="Proteomes" id="UP000239089"/>
    </source>
</evidence>